<protein>
    <recommendedName>
        <fullName evidence="4">Transmembrane protein</fullName>
    </recommendedName>
</protein>
<proteinExistence type="predicted"/>
<keyword evidence="3" id="KW-1185">Reference proteome</keyword>
<name>A0A5N6WXR2_9EURO</name>
<keyword evidence="1" id="KW-0472">Membrane</keyword>
<dbReference type="Proteomes" id="UP000325945">
    <property type="component" value="Unassembled WGS sequence"/>
</dbReference>
<evidence type="ECO:0008006" key="4">
    <source>
        <dbReference type="Google" id="ProtNLM"/>
    </source>
</evidence>
<evidence type="ECO:0000256" key="1">
    <source>
        <dbReference type="SAM" id="Phobius"/>
    </source>
</evidence>
<reference evidence="3" key="1">
    <citation type="submission" date="2019-04" db="EMBL/GenBank/DDBJ databases">
        <title>Friends and foes A comparative genomics studyof 23 Aspergillus species from section Flavi.</title>
        <authorList>
            <consortium name="DOE Joint Genome Institute"/>
            <person name="Kjaerbolling I."/>
            <person name="Vesth T."/>
            <person name="Frisvad J.C."/>
            <person name="Nybo J.L."/>
            <person name="Theobald S."/>
            <person name="Kildgaard S."/>
            <person name="Isbrandt T."/>
            <person name="Kuo A."/>
            <person name="Sato A."/>
            <person name="Lyhne E.K."/>
            <person name="Kogle M.E."/>
            <person name="Wiebenga A."/>
            <person name="Kun R.S."/>
            <person name="Lubbers R.J."/>
            <person name="Makela M.R."/>
            <person name="Barry K."/>
            <person name="Chovatia M."/>
            <person name="Clum A."/>
            <person name="Daum C."/>
            <person name="Haridas S."/>
            <person name="He G."/>
            <person name="LaButti K."/>
            <person name="Lipzen A."/>
            <person name="Mondo S."/>
            <person name="Riley R."/>
            <person name="Salamov A."/>
            <person name="Simmons B.A."/>
            <person name="Magnuson J.K."/>
            <person name="Henrissat B."/>
            <person name="Mortensen U.H."/>
            <person name="Larsen T.O."/>
            <person name="Devries R.P."/>
            <person name="Grigoriev I.V."/>
            <person name="Machida M."/>
            <person name="Baker S.E."/>
            <person name="Andersen M.R."/>
        </authorList>
    </citation>
    <scope>NUCLEOTIDE SEQUENCE [LARGE SCALE GENOMIC DNA]</scope>
    <source>
        <strain evidence="3">CBS 130017</strain>
    </source>
</reference>
<evidence type="ECO:0000313" key="2">
    <source>
        <dbReference type="EMBL" id="KAE8325533.1"/>
    </source>
</evidence>
<accession>A0A5N6WXR2</accession>
<sequence length="68" mass="7645">MLGWVSGVVCGINSDVLGVQTYIHTWIPLVGTKEEGGRRLTVLYLSIVISVWRLCSFLWRFSTLRGTC</sequence>
<feature type="transmembrane region" description="Helical" evidence="1">
    <location>
        <begin position="42"/>
        <end position="61"/>
    </location>
</feature>
<dbReference type="EMBL" id="ML741807">
    <property type="protein sequence ID" value="KAE8325533.1"/>
    <property type="molecule type" value="Genomic_DNA"/>
</dbReference>
<keyword evidence="1" id="KW-0812">Transmembrane</keyword>
<dbReference type="AlphaFoldDB" id="A0A5N6WXR2"/>
<evidence type="ECO:0000313" key="3">
    <source>
        <dbReference type="Proteomes" id="UP000325945"/>
    </source>
</evidence>
<gene>
    <name evidence="2" type="ORF">BDV39DRAFT_178621</name>
</gene>
<organism evidence="2 3">
    <name type="scientific">Aspergillus sergii</name>
    <dbReference type="NCBI Taxonomy" id="1034303"/>
    <lineage>
        <taxon>Eukaryota</taxon>
        <taxon>Fungi</taxon>
        <taxon>Dikarya</taxon>
        <taxon>Ascomycota</taxon>
        <taxon>Pezizomycotina</taxon>
        <taxon>Eurotiomycetes</taxon>
        <taxon>Eurotiomycetidae</taxon>
        <taxon>Eurotiales</taxon>
        <taxon>Aspergillaceae</taxon>
        <taxon>Aspergillus</taxon>
        <taxon>Aspergillus subgen. Circumdati</taxon>
    </lineage>
</organism>
<keyword evidence="1" id="KW-1133">Transmembrane helix</keyword>